<evidence type="ECO:0000313" key="2">
    <source>
        <dbReference type="EnsemblPlants" id="EMT31195"/>
    </source>
</evidence>
<evidence type="ECO:0000256" key="1">
    <source>
        <dbReference type="SAM" id="MobiDB-lite"/>
    </source>
</evidence>
<feature type="compositionally biased region" description="Gly residues" evidence="1">
    <location>
        <begin position="465"/>
        <end position="475"/>
    </location>
</feature>
<accession>M8C1Q4</accession>
<dbReference type="PANTHER" id="PTHR34591">
    <property type="entry name" value="OS03G0653100 PROTEIN-RELATED"/>
    <property type="match status" value="1"/>
</dbReference>
<dbReference type="EnsemblPlants" id="EMT31195">
    <property type="protein sequence ID" value="EMT31195"/>
    <property type="gene ID" value="F775_16143"/>
</dbReference>
<dbReference type="AlphaFoldDB" id="M8C1Q4"/>
<evidence type="ECO:0008006" key="3">
    <source>
        <dbReference type="Google" id="ProtNLM"/>
    </source>
</evidence>
<feature type="region of interest" description="Disordered" evidence="1">
    <location>
        <begin position="436"/>
        <end position="495"/>
    </location>
</feature>
<name>M8C1Q4_AEGTA</name>
<sequence length="495" mass="56114">MELPDDLLVDVLRRLPPRPRHGTVRPQLLARHHRHTPPMHLLPLPLAGILINFNGHRLTELFAHPSPAPVTVSSKFHHYLPDAARDFYDAIIMDHCNGLLLLSGGYVVNPATRQWAKLPCPRPPFRYGKEHFWTNGWEERSFQRQGESFSTVADLPWSGDPKSAVYWRGDLYVHHYFVMRISLSSGKYQVIKPPQDINSSRTPKLQLGRSEKGVYLASIASHAERLQVWILDESSARLEWVLKYQADIRHILSHRGYNPKVQGSWVMEDSNYHSYHDRFPDYKEQAPPENGFEWDSDNEDVLDTKDKVDGECREYVDIIGFHPQKEVVFLSESLERGFAYHLSTSKLQDLGYMYPTQYDEFAEGDFKLRAEKHLLKKLLHGKLASARRHDSNVDHNLHVAHTAVGGCQPAPAGTTCYTQDAPRATGYGCCPGSQGPLHASRKEAPYHRPHLHRGHAPTLKKPSGSGKGKGEGGGNAVTVPLGLPPNRLRTWRNPH</sequence>
<dbReference type="PANTHER" id="PTHR34591:SF30">
    <property type="entry name" value="OS02G0149500 PROTEIN"/>
    <property type="match status" value="1"/>
</dbReference>
<protein>
    <recommendedName>
        <fullName evidence="3">F-box associated domain-containing protein</fullName>
    </recommendedName>
</protein>
<proteinExistence type="predicted"/>
<reference evidence="2" key="1">
    <citation type="submission" date="2015-06" db="UniProtKB">
        <authorList>
            <consortium name="EnsemblPlants"/>
        </authorList>
    </citation>
    <scope>IDENTIFICATION</scope>
</reference>
<organism evidence="2">
    <name type="scientific">Aegilops tauschii</name>
    <name type="common">Tausch's goatgrass</name>
    <name type="synonym">Aegilops squarrosa</name>
    <dbReference type="NCBI Taxonomy" id="37682"/>
    <lineage>
        <taxon>Eukaryota</taxon>
        <taxon>Viridiplantae</taxon>
        <taxon>Streptophyta</taxon>
        <taxon>Embryophyta</taxon>
        <taxon>Tracheophyta</taxon>
        <taxon>Spermatophyta</taxon>
        <taxon>Magnoliopsida</taxon>
        <taxon>Liliopsida</taxon>
        <taxon>Poales</taxon>
        <taxon>Poaceae</taxon>
        <taxon>BOP clade</taxon>
        <taxon>Pooideae</taxon>
        <taxon>Triticodae</taxon>
        <taxon>Triticeae</taxon>
        <taxon>Triticinae</taxon>
        <taxon>Aegilops</taxon>
    </lineage>
</organism>